<proteinExistence type="predicted"/>
<dbReference type="RefSeq" id="WP_086912789.1">
    <property type="nucleotide sequence ID" value="NZ_CP021359.1"/>
</dbReference>
<dbReference type="PANTHER" id="PTHR35371">
    <property type="entry name" value="INNER MEMBRANE PROTEIN"/>
    <property type="match status" value="1"/>
</dbReference>
<comment type="subcellular location">
    <subcellularLocation>
        <location evidence="1">Membrane</location>
    </subcellularLocation>
</comment>
<dbReference type="Proteomes" id="UP000194432">
    <property type="component" value="Chromosome 1"/>
</dbReference>
<sequence>MNSLHVARFTVAYWCVFMAVLLPLVCAGLAKSGGFGKPRREGGYDNHDPRAWMARQSDWHARANAAQANSFEALPFFMGAVIVAHQLGAGQTLLDILAFLFIMLRIFYIMMYVSDMPKARSAVWGAAFLVNVAIFFIGYR</sequence>
<accession>A0A240TT45</accession>
<dbReference type="KEGG" id="acis:CBP35_06195"/>
<dbReference type="Gene3D" id="1.20.120.550">
    <property type="entry name" value="Membrane associated eicosanoid/glutathione metabolism-like domain"/>
    <property type="match status" value="1"/>
</dbReference>
<dbReference type="EMBL" id="CP021361">
    <property type="protein sequence ID" value="ART52332.1"/>
    <property type="molecule type" value="Genomic_DNA"/>
</dbReference>
<evidence type="ECO:0000313" key="6">
    <source>
        <dbReference type="Proteomes" id="UP000194432"/>
    </source>
</evidence>
<evidence type="ECO:0000313" key="5">
    <source>
        <dbReference type="EMBL" id="ART52332.1"/>
    </source>
</evidence>
<dbReference type="PANTHER" id="PTHR35371:SF1">
    <property type="entry name" value="BLR7753 PROTEIN"/>
    <property type="match status" value="1"/>
</dbReference>
<keyword evidence="6" id="KW-1185">Reference proteome</keyword>
<name>A0A240TT45_9BURK</name>
<dbReference type="GO" id="GO:0016020">
    <property type="term" value="C:membrane"/>
    <property type="evidence" value="ECO:0007669"/>
    <property type="project" value="UniProtKB-SubCell"/>
</dbReference>
<dbReference type="InterPro" id="IPR023352">
    <property type="entry name" value="MAPEG-like_dom_sf"/>
</dbReference>
<dbReference type="KEGG" id="acid:CBP33_12250"/>
<keyword evidence="3" id="KW-1133">Transmembrane helix</keyword>
<protein>
    <submittedName>
        <fullName evidence="5">Glutathione metabolism protein</fullName>
    </submittedName>
</protein>
<dbReference type="AlphaFoldDB" id="A0A240TT45"/>
<accession>A0A240U3D8</accession>
<reference evidence="5 6" key="1">
    <citation type="submission" date="2017-05" db="EMBL/GenBank/DDBJ databases">
        <title>Polyphasic characterization of four soil-derived phenanthrene-degrading Acidovorax strains and proposal of Acidovorax phenanthrenivorans sp. nov.</title>
        <authorList>
            <person name="Singleton D.R."/>
            <person name="Lee J."/>
            <person name="Dickey A.N."/>
            <person name="Stroud A."/>
            <person name="Scholl E.H."/>
            <person name="Wright F.A."/>
            <person name="Aitken M.D."/>
        </authorList>
    </citation>
    <scope>NUCLEOTIDE SEQUENCE [LARGE SCALE GENOMIC DNA]</scope>
    <source>
        <strain evidence="5">NA3</strain>
    </source>
</reference>
<gene>
    <name evidence="5" type="ORF">CBP34_12620</name>
</gene>
<organism evidence="5 6">
    <name type="scientific">Acidovorax carolinensis</name>
    <dbReference type="NCBI Taxonomy" id="553814"/>
    <lineage>
        <taxon>Bacteria</taxon>
        <taxon>Pseudomonadati</taxon>
        <taxon>Pseudomonadota</taxon>
        <taxon>Betaproteobacteria</taxon>
        <taxon>Burkholderiales</taxon>
        <taxon>Comamonadaceae</taxon>
        <taxon>Acidovorax</taxon>
    </lineage>
</organism>
<evidence type="ECO:0000256" key="4">
    <source>
        <dbReference type="ARBA" id="ARBA00023136"/>
    </source>
</evidence>
<keyword evidence="4" id="KW-0472">Membrane</keyword>
<dbReference type="KEGG" id="acin:CBP34_12620"/>
<keyword evidence="2" id="KW-0812">Transmembrane</keyword>
<dbReference type="InterPro" id="IPR001129">
    <property type="entry name" value="Membr-assoc_MAPEG"/>
</dbReference>
<evidence type="ECO:0000256" key="2">
    <source>
        <dbReference type="ARBA" id="ARBA00022692"/>
    </source>
</evidence>
<evidence type="ECO:0000256" key="3">
    <source>
        <dbReference type="ARBA" id="ARBA00022989"/>
    </source>
</evidence>
<evidence type="ECO:0000256" key="1">
    <source>
        <dbReference type="ARBA" id="ARBA00004370"/>
    </source>
</evidence>
<dbReference type="SUPFAM" id="SSF161084">
    <property type="entry name" value="MAPEG domain-like"/>
    <property type="match status" value="1"/>
</dbReference>
<dbReference type="Pfam" id="PF01124">
    <property type="entry name" value="MAPEG"/>
    <property type="match status" value="1"/>
</dbReference>